<dbReference type="STRING" id="640132.Srot_1208"/>
<evidence type="ECO:0000313" key="2">
    <source>
        <dbReference type="EMBL" id="ADG97679.1"/>
    </source>
</evidence>
<dbReference type="EMBL" id="CP001958">
    <property type="protein sequence ID" value="ADG97679.1"/>
    <property type="molecule type" value="Genomic_DNA"/>
</dbReference>
<reference evidence="2 3" key="1">
    <citation type="journal article" date="2010" name="Stand. Genomic Sci.">
        <title>Complete genome sequence of Segniliparus rotundus type strain (CDC 1076).</title>
        <authorList>
            <person name="Sikorski J."/>
            <person name="Lapidus A."/>
            <person name="Copeland A."/>
            <person name="Misra M."/>
            <person name="Glavina Del Rio T."/>
            <person name="Nolan M."/>
            <person name="Lucas S."/>
            <person name="Chen F."/>
            <person name="Tice H."/>
            <person name="Cheng J.F."/>
            <person name="Jando M."/>
            <person name="Schneider S."/>
            <person name="Bruce D."/>
            <person name="Goodwin L."/>
            <person name="Pitluck S."/>
            <person name="Liolios K."/>
            <person name="Mikhailova N."/>
            <person name="Pati A."/>
            <person name="Ivanova N."/>
            <person name="Mavromatis K."/>
            <person name="Chen A."/>
            <person name="Palaniappan K."/>
            <person name="Chertkov O."/>
            <person name="Land M."/>
            <person name="Hauser L."/>
            <person name="Chang Y.J."/>
            <person name="Jeffries C.D."/>
            <person name="Brettin T."/>
            <person name="Detter J.C."/>
            <person name="Han C."/>
            <person name="Rohde M."/>
            <person name="Goker M."/>
            <person name="Bristow J."/>
            <person name="Eisen J.A."/>
            <person name="Markowitz V."/>
            <person name="Hugenholtz P."/>
            <person name="Kyrpides N.C."/>
            <person name="Klenk H.P."/>
        </authorList>
    </citation>
    <scope>NUCLEOTIDE SEQUENCE [LARGE SCALE GENOMIC DNA]</scope>
    <source>
        <strain evidence="3">ATCC BAA-972 / CDC 1076 / CIP 108378 / DSM 44985 / JCM 13578</strain>
    </source>
</reference>
<dbReference type="Proteomes" id="UP000002247">
    <property type="component" value="Chromosome"/>
</dbReference>
<dbReference type="InterPro" id="IPR010982">
    <property type="entry name" value="Lambda_DNA-bd_dom_sf"/>
</dbReference>
<protein>
    <submittedName>
        <fullName evidence="2">Uncharacterized protein</fullName>
    </submittedName>
</protein>
<dbReference type="KEGG" id="srt:Srot_1208"/>
<evidence type="ECO:0000256" key="1">
    <source>
        <dbReference type="SAM" id="MobiDB-lite"/>
    </source>
</evidence>
<gene>
    <name evidence="2" type="ordered locus">Srot_1208</name>
</gene>
<feature type="region of interest" description="Disordered" evidence="1">
    <location>
        <begin position="99"/>
        <end position="149"/>
    </location>
</feature>
<name>D6ZFF5_SEGRD</name>
<dbReference type="eggNOG" id="COG3655">
    <property type="taxonomic scope" value="Bacteria"/>
</dbReference>
<accession>D6ZFF5</accession>
<keyword evidence="3" id="KW-1185">Reference proteome</keyword>
<dbReference type="AlphaFoldDB" id="D6ZFF5"/>
<evidence type="ECO:0000313" key="3">
    <source>
        <dbReference type="Proteomes" id="UP000002247"/>
    </source>
</evidence>
<dbReference type="SUPFAM" id="SSF47413">
    <property type="entry name" value="lambda repressor-like DNA-binding domains"/>
    <property type="match status" value="1"/>
</dbReference>
<organism evidence="2 3">
    <name type="scientific">Segniliparus rotundus (strain ATCC BAA-972 / CDC 1076 / CIP 108378 / DSM 44985 / JCM 13578)</name>
    <dbReference type="NCBI Taxonomy" id="640132"/>
    <lineage>
        <taxon>Bacteria</taxon>
        <taxon>Bacillati</taxon>
        <taxon>Actinomycetota</taxon>
        <taxon>Actinomycetes</taxon>
        <taxon>Mycobacteriales</taxon>
        <taxon>Segniliparaceae</taxon>
        <taxon>Segniliparus</taxon>
    </lineage>
</organism>
<dbReference type="RefSeq" id="WP_013138135.1">
    <property type="nucleotide sequence ID" value="NC_014168.1"/>
</dbReference>
<dbReference type="GO" id="GO:0003677">
    <property type="term" value="F:DNA binding"/>
    <property type="evidence" value="ECO:0007669"/>
    <property type="project" value="InterPro"/>
</dbReference>
<dbReference type="HOGENOM" id="CLU_1843727_0_0_11"/>
<proteinExistence type="predicted"/>
<sequence length="149" mass="16624">MGDLNQTVTLEVRGHLARRRLKRNDMANILKVSLRTVSDLLGERRPWRVDEIETVAAWLDISVSDLLFPKHAGYSGRRPQAQRRAAIGEDPFEFETSVLRFEPLQEPSPGSARAERAEHEASVLPGAPKTSEANGRNSAKAPENERSRG</sequence>
<dbReference type="Gene3D" id="1.10.260.40">
    <property type="entry name" value="lambda repressor-like DNA-binding domains"/>
    <property type="match status" value="1"/>
</dbReference>